<keyword evidence="2" id="KW-1185">Reference proteome</keyword>
<evidence type="ECO:0000313" key="2">
    <source>
        <dbReference type="Proteomes" id="UP000242637"/>
    </source>
</evidence>
<dbReference type="GeneID" id="63459063"/>
<gene>
    <name evidence="1" type="ORF">SAMEA4475696_00808</name>
</gene>
<organism evidence="1 2">
    <name type="scientific">Dermatophilus congolensis</name>
    <dbReference type="NCBI Taxonomy" id="1863"/>
    <lineage>
        <taxon>Bacteria</taxon>
        <taxon>Bacillati</taxon>
        <taxon>Actinomycetota</taxon>
        <taxon>Actinomycetes</taxon>
        <taxon>Micrococcales</taxon>
        <taxon>Dermatophilaceae</taxon>
        <taxon>Dermatophilus</taxon>
    </lineage>
</organism>
<evidence type="ECO:0000313" key="1">
    <source>
        <dbReference type="EMBL" id="SNV19771.1"/>
    </source>
</evidence>
<reference evidence="1 2" key="1">
    <citation type="submission" date="2017-06" db="EMBL/GenBank/DDBJ databases">
        <authorList>
            <consortium name="Pathogen Informatics"/>
        </authorList>
    </citation>
    <scope>NUCLEOTIDE SEQUENCE [LARGE SCALE GENOMIC DNA]</scope>
    <source>
        <strain evidence="1 2">NCTC13039</strain>
    </source>
</reference>
<dbReference type="RefSeq" id="WP_028327799.1">
    <property type="nucleotide sequence ID" value="NZ_LT906453.1"/>
</dbReference>
<name>A0A239VC45_9MICO</name>
<protein>
    <submittedName>
        <fullName evidence="1">Uncharacterized protein</fullName>
    </submittedName>
</protein>
<sequence length="141" mass="15438">MNAVALPQTAIEIPLSEQEAAITTVRGNHANGLRFIASDIELALLDNPCTAQHALVALIAKEIASSHPETTVIRYPTHTCWALHVPTTGRTLLITPHITERDVDAIWWQATYLDDKDTPTISEQLGSSPEMIHVLLDLLGE</sequence>
<dbReference type="KEGG" id="dco:SAMEA4475696_0808"/>
<dbReference type="AlphaFoldDB" id="A0A239VC45"/>
<proteinExistence type="predicted"/>
<accession>A0A239VC45</accession>
<dbReference type="Proteomes" id="UP000242637">
    <property type="component" value="Chromosome 1"/>
</dbReference>
<dbReference type="EMBL" id="LT906453">
    <property type="protein sequence ID" value="SNV19771.1"/>
    <property type="molecule type" value="Genomic_DNA"/>
</dbReference>